<dbReference type="RefSeq" id="WP_114642814.1">
    <property type="nucleotide sequence ID" value="NZ_JAACIO010000019.1"/>
</dbReference>
<dbReference type="InterPro" id="IPR004017">
    <property type="entry name" value="Cys_rich_dom"/>
</dbReference>
<evidence type="ECO:0000313" key="3">
    <source>
        <dbReference type="EMBL" id="REI40569.1"/>
    </source>
</evidence>
<protein>
    <submittedName>
        <fullName evidence="3">Disulfide reductase</fullName>
    </submittedName>
</protein>
<evidence type="ECO:0000256" key="1">
    <source>
        <dbReference type="ARBA" id="ARBA00023002"/>
    </source>
</evidence>
<gene>
    <name evidence="3" type="ORF">DYH56_10445</name>
</gene>
<reference evidence="3 4" key="1">
    <citation type="submission" date="2018-08" db="EMBL/GenBank/DDBJ databases">
        <title>Draft genome sequence of Psychrilyobacter sp. strain SD5 isolated from Black Sea water.</title>
        <authorList>
            <person name="Yadav S."/>
            <person name="Villanueva L."/>
            <person name="Damste J.S.S."/>
        </authorList>
    </citation>
    <scope>NUCLEOTIDE SEQUENCE [LARGE SCALE GENOMIC DNA]</scope>
    <source>
        <strain evidence="3 4">SD5</strain>
    </source>
</reference>
<evidence type="ECO:0000259" key="2">
    <source>
        <dbReference type="Pfam" id="PF02754"/>
    </source>
</evidence>
<dbReference type="Gene3D" id="1.20.1050.140">
    <property type="match status" value="1"/>
</dbReference>
<keyword evidence="1" id="KW-0560">Oxidoreductase</keyword>
<sequence>MKYSYYPGCTLKTKAQELEKFALDSANELGIELKEQKDWQCCGAVYPMGEDEIVTKLSSVRSLAAARDRNEKLVTLCSACHHVIKRVNEDMKNKTEVRDKVNNYLQLENDYNGDGEVIHFLEMLRDDFGFKKLSEKIKTSLDGRKIGAYYGCLLLRPEKDMKFDDSENPVIIENFIDALGGIAVKYPYRTECCGGYLVTENKSITDEMTNNIIRSAAINGIQEIVTACPLCKYNLENSHEAKINNISVVYFTELLAETLNMK</sequence>
<dbReference type="PANTHER" id="PTHR42947:SF1">
    <property type="entry name" value="COB--COM HETERODISULFIDE REDUCTASE SUBUNIT B 1"/>
    <property type="match status" value="1"/>
</dbReference>
<evidence type="ECO:0000313" key="4">
    <source>
        <dbReference type="Proteomes" id="UP000263486"/>
    </source>
</evidence>
<proteinExistence type="predicted"/>
<accession>A0ABX9KFH5</accession>
<feature type="domain" description="Cysteine-rich" evidence="2">
    <location>
        <begin position="148"/>
        <end position="235"/>
    </location>
</feature>
<keyword evidence="4" id="KW-1185">Reference proteome</keyword>
<dbReference type="InterPro" id="IPR051278">
    <property type="entry name" value="HdrB/HdrD_reductase"/>
</dbReference>
<name>A0ABX9KFH5_9FUSO</name>
<organism evidence="3 4">
    <name type="scientific">Psychrilyobacter piezotolerans</name>
    <dbReference type="NCBI Taxonomy" id="2293438"/>
    <lineage>
        <taxon>Bacteria</taxon>
        <taxon>Fusobacteriati</taxon>
        <taxon>Fusobacteriota</taxon>
        <taxon>Fusobacteriia</taxon>
        <taxon>Fusobacteriales</taxon>
        <taxon>Fusobacteriaceae</taxon>
        <taxon>Psychrilyobacter</taxon>
    </lineage>
</organism>
<feature type="domain" description="Cysteine-rich" evidence="2">
    <location>
        <begin position="4"/>
        <end position="85"/>
    </location>
</feature>
<comment type="caution">
    <text evidence="3">The sequence shown here is derived from an EMBL/GenBank/DDBJ whole genome shotgun (WGS) entry which is preliminary data.</text>
</comment>
<dbReference type="EMBL" id="QUAJ01000018">
    <property type="protein sequence ID" value="REI40569.1"/>
    <property type="molecule type" value="Genomic_DNA"/>
</dbReference>
<dbReference type="Proteomes" id="UP000263486">
    <property type="component" value="Unassembled WGS sequence"/>
</dbReference>
<dbReference type="PANTHER" id="PTHR42947">
    <property type="entry name" value="COB--COM HETERODISULFIDE REDUCTASE SUBUNIT B 1"/>
    <property type="match status" value="1"/>
</dbReference>
<dbReference type="Pfam" id="PF02754">
    <property type="entry name" value="CCG"/>
    <property type="match status" value="2"/>
</dbReference>